<accession>A0ABD7G5W0</accession>
<organism evidence="2 3">
    <name type="scientific">Aeromonas hydrophila</name>
    <dbReference type="NCBI Taxonomy" id="644"/>
    <lineage>
        <taxon>Bacteria</taxon>
        <taxon>Pseudomonadati</taxon>
        <taxon>Pseudomonadota</taxon>
        <taxon>Gammaproteobacteria</taxon>
        <taxon>Aeromonadales</taxon>
        <taxon>Aeromonadaceae</taxon>
        <taxon>Aeromonas</taxon>
    </lineage>
</organism>
<reference evidence="3" key="2">
    <citation type="submission" date="2018-02" db="EMBL/GenBank/DDBJ databases">
        <title>Phenotypic characterization and whole genome analysis of multidrug-resistant, extended-spectrum beta-lactamase-producing bacteria isolated from dogs in Germany.</title>
        <authorList>
            <person name="Williamson C."/>
        </authorList>
    </citation>
    <scope>NUCLEOTIDE SEQUENCE [LARGE SCALE GENOMIC DNA]</scope>
    <source>
        <strain evidence="3">AFG_SD03_1510_Ahy_093</strain>
    </source>
</reference>
<protein>
    <submittedName>
        <fullName evidence="2">Uncharacterized protein</fullName>
    </submittedName>
</protein>
<keyword evidence="1" id="KW-0732">Signal</keyword>
<dbReference type="Proteomes" id="UP000253075">
    <property type="component" value="Unassembled WGS sequence"/>
</dbReference>
<dbReference type="RefSeq" id="WP_113995398.1">
    <property type="nucleotide sequence ID" value="NZ_JACLAM010000001.1"/>
</dbReference>
<name>A0ABD7G5W0_AERHY</name>
<reference evidence="2 3" key="1">
    <citation type="journal article" date="2018" name="PLoS ONE">
        <title>Phenotypic characterization and whole genome analysis of extended-spectrum beta-lactamase-producing bacteria isolated from dogs in Germany.</title>
        <authorList>
            <person name="Boehmer T."/>
            <person name="Vogler A.J."/>
            <person name="Thomas A."/>
            <person name="Sauer S."/>
            <person name="Hergenroether M."/>
            <person name="Straubinger R.K."/>
            <person name="Birdsell D."/>
            <person name="Keim P."/>
            <person name="Sahl J.W."/>
            <person name="Williamson C.H."/>
            <person name="Riehm J.M."/>
        </authorList>
    </citation>
    <scope>NUCLEOTIDE SEQUENCE [LARGE SCALE GENOMIC DNA]</scope>
    <source>
        <strain evidence="2 3">AFG_SD03_1510_Ahy_093</strain>
    </source>
</reference>
<feature type="signal peptide" evidence="1">
    <location>
        <begin position="1"/>
        <end position="22"/>
    </location>
</feature>
<dbReference type="EMBL" id="PUTQ01000022">
    <property type="protein sequence ID" value="RCF47958.1"/>
    <property type="molecule type" value="Genomic_DNA"/>
</dbReference>
<gene>
    <name evidence="2" type="ORF">C6C11_15420</name>
</gene>
<dbReference type="AlphaFoldDB" id="A0ABD7G5W0"/>
<evidence type="ECO:0000256" key="1">
    <source>
        <dbReference type="SAM" id="SignalP"/>
    </source>
</evidence>
<sequence>MKTKISVIVACTLVVGSFSAFAQAPVPYNVRAGHNIIYMDWSANALNTDSVSVSTLDDTKLGTVTAVPGKTKLLQLPMDKSINTVKISYNGDIHVISLQHGMGSGRNR</sequence>
<feature type="chain" id="PRO_5044818195" evidence="1">
    <location>
        <begin position="23"/>
        <end position="108"/>
    </location>
</feature>
<comment type="caution">
    <text evidence="2">The sequence shown here is derived from an EMBL/GenBank/DDBJ whole genome shotgun (WGS) entry which is preliminary data.</text>
</comment>
<proteinExistence type="predicted"/>
<evidence type="ECO:0000313" key="2">
    <source>
        <dbReference type="EMBL" id="RCF47958.1"/>
    </source>
</evidence>
<evidence type="ECO:0000313" key="3">
    <source>
        <dbReference type="Proteomes" id="UP000253075"/>
    </source>
</evidence>